<feature type="compositionally biased region" description="Polar residues" evidence="1">
    <location>
        <begin position="127"/>
        <end position="139"/>
    </location>
</feature>
<dbReference type="Proteomes" id="UP000320762">
    <property type="component" value="Unassembled WGS sequence"/>
</dbReference>
<feature type="compositionally biased region" description="Basic and acidic residues" evidence="1">
    <location>
        <begin position="15"/>
        <end position="28"/>
    </location>
</feature>
<accession>A0A550CB15</accession>
<feature type="compositionally biased region" description="Basic and acidic residues" evidence="1">
    <location>
        <begin position="248"/>
        <end position="264"/>
    </location>
</feature>
<name>A0A550CB15_9AGAR</name>
<sequence length="442" mass="46863">MSTSHTLIGMANGKGKYEPVNHEDRDVVWDSGATLNSWNPTHASVGSGSTDGGIPPPPPPKHRPPSLDLTPATPRPHSAEQQYDSPGLGEFGELASPTHAPLLASTPEETRARLRKAYFNPPDRSSMFDSDQPARTTPVSEAGPYPLLDTAHTRGASASSSLTAAQRDSIYSRRGVSPQPPSAVFAGARPRSASRPRHVKQETSGSRASFFPYQQEEPWAAAVGSGDEDGGDSEVGVRDYGQRAPPSPEERRGRHGLTPRDRSAELQFEYFNVGDLHASNRRRSSRDSAMSVPRGAASPLPPALATPDLLVRTPDGLSPSTHPAHAPRLPELAHSWLPDFSHHAITLEPIMDVRSEENSAESSVAGGAGGGSHGDVPLTDSPGEMDPTRGPPSPTASITSLRRTSLSFLSRPQRAPGGPRRLPSNASVRSSTSATKGPHDSA</sequence>
<evidence type="ECO:0000256" key="1">
    <source>
        <dbReference type="SAM" id="MobiDB-lite"/>
    </source>
</evidence>
<feature type="region of interest" description="Disordered" evidence="1">
    <location>
        <begin position="1"/>
        <end position="265"/>
    </location>
</feature>
<feature type="region of interest" description="Disordered" evidence="1">
    <location>
        <begin position="279"/>
        <end position="326"/>
    </location>
</feature>
<feature type="compositionally biased region" description="Polar residues" evidence="1">
    <location>
        <begin position="156"/>
        <end position="166"/>
    </location>
</feature>
<proteinExistence type="predicted"/>
<organism evidence="2 3">
    <name type="scientific">Schizophyllum amplum</name>
    <dbReference type="NCBI Taxonomy" id="97359"/>
    <lineage>
        <taxon>Eukaryota</taxon>
        <taxon>Fungi</taxon>
        <taxon>Dikarya</taxon>
        <taxon>Basidiomycota</taxon>
        <taxon>Agaricomycotina</taxon>
        <taxon>Agaricomycetes</taxon>
        <taxon>Agaricomycetidae</taxon>
        <taxon>Agaricales</taxon>
        <taxon>Schizophyllaceae</taxon>
        <taxon>Schizophyllum</taxon>
    </lineage>
</organism>
<evidence type="ECO:0000313" key="2">
    <source>
        <dbReference type="EMBL" id="TRM61997.1"/>
    </source>
</evidence>
<dbReference type="EMBL" id="VDMD01000014">
    <property type="protein sequence ID" value="TRM61997.1"/>
    <property type="molecule type" value="Genomic_DNA"/>
</dbReference>
<gene>
    <name evidence="2" type="ORF">BD626DRAFT_499457</name>
</gene>
<dbReference type="AlphaFoldDB" id="A0A550CB15"/>
<reference evidence="2 3" key="1">
    <citation type="journal article" date="2019" name="New Phytol.">
        <title>Comparative genomics reveals unique wood-decay strategies and fruiting body development in the Schizophyllaceae.</title>
        <authorList>
            <person name="Almasi E."/>
            <person name="Sahu N."/>
            <person name="Krizsan K."/>
            <person name="Balint B."/>
            <person name="Kovacs G.M."/>
            <person name="Kiss B."/>
            <person name="Cseklye J."/>
            <person name="Drula E."/>
            <person name="Henrissat B."/>
            <person name="Nagy I."/>
            <person name="Chovatia M."/>
            <person name="Adam C."/>
            <person name="LaButti K."/>
            <person name="Lipzen A."/>
            <person name="Riley R."/>
            <person name="Grigoriev I.V."/>
            <person name="Nagy L.G."/>
        </authorList>
    </citation>
    <scope>NUCLEOTIDE SEQUENCE [LARGE SCALE GENOMIC DNA]</scope>
    <source>
        <strain evidence="2 3">NL-1724</strain>
    </source>
</reference>
<feature type="compositionally biased region" description="Low complexity" evidence="1">
    <location>
        <begin position="395"/>
        <end position="411"/>
    </location>
</feature>
<feature type="compositionally biased region" description="Polar residues" evidence="1">
    <location>
        <begin position="33"/>
        <end position="48"/>
    </location>
</feature>
<evidence type="ECO:0000313" key="3">
    <source>
        <dbReference type="Proteomes" id="UP000320762"/>
    </source>
</evidence>
<feature type="region of interest" description="Disordered" evidence="1">
    <location>
        <begin position="355"/>
        <end position="442"/>
    </location>
</feature>
<feature type="compositionally biased region" description="Polar residues" evidence="1">
    <location>
        <begin position="424"/>
        <end position="435"/>
    </location>
</feature>
<keyword evidence="3" id="KW-1185">Reference proteome</keyword>
<protein>
    <submittedName>
        <fullName evidence="2">Uncharacterized protein</fullName>
    </submittedName>
</protein>
<comment type="caution">
    <text evidence="2">The sequence shown here is derived from an EMBL/GenBank/DDBJ whole genome shotgun (WGS) entry which is preliminary data.</text>
</comment>